<protein>
    <recommendedName>
        <fullName evidence="3">Aminoglycoside phosphotransferase domain-containing protein</fullName>
    </recommendedName>
</protein>
<accession>A0A9W4HR99</accession>
<name>A0A9W4HR99_PENOL</name>
<evidence type="ECO:0000313" key="2">
    <source>
        <dbReference type="Proteomes" id="UP001153618"/>
    </source>
</evidence>
<reference evidence="1" key="1">
    <citation type="submission" date="2021-07" db="EMBL/GenBank/DDBJ databases">
        <authorList>
            <person name="Branca A.L. A."/>
        </authorList>
    </citation>
    <scope>NUCLEOTIDE SEQUENCE</scope>
</reference>
<organism evidence="1 2">
    <name type="scientific">Penicillium olsonii</name>
    <dbReference type="NCBI Taxonomy" id="99116"/>
    <lineage>
        <taxon>Eukaryota</taxon>
        <taxon>Fungi</taxon>
        <taxon>Dikarya</taxon>
        <taxon>Ascomycota</taxon>
        <taxon>Pezizomycotina</taxon>
        <taxon>Eurotiomycetes</taxon>
        <taxon>Eurotiomycetidae</taxon>
        <taxon>Eurotiales</taxon>
        <taxon>Aspergillaceae</taxon>
        <taxon>Penicillium</taxon>
    </lineage>
</organism>
<proteinExistence type="predicted"/>
<evidence type="ECO:0000313" key="1">
    <source>
        <dbReference type="EMBL" id="CAG8098028.1"/>
    </source>
</evidence>
<dbReference type="Proteomes" id="UP001153618">
    <property type="component" value="Unassembled WGS sequence"/>
</dbReference>
<sequence>MRTGAAIRIPEIYAVFGVPDRLYLIMEFIQTDHIASDLQRARAISDIASIEVPLDISPGPVGGGCIHMTNFWDDGISDVDYPSIQDLAGHLNRVLEVFARHRKLDRIDFSHERMVCCYTDLKKAHFLVDADGQLWVSAFRQVNFLPETFMYFALSKQLVSRDSLPPEYYGMIPITSTQNLQALSAARLVSGR</sequence>
<dbReference type="OrthoDB" id="3250044at2759"/>
<dbReference type="SUPFAM" id="SSF56112">
    <property type="entry name" value="Protein kinase-like (PK-like)"/>
    <property type="match status" value="1"/>
</dbReference>
<dbReference type="InterPro" id="IPR011009">
    <property type="entry name" value="Kinase-like_dom_sf"/>
</dbReference>
<comment type="caution">
    <text evidence="1">The sequence shown here is derived from an EMBL/GenBank/DDBJ whole genome shotgun (WGS) entry which is preliminary data.</text>
</comment>
<keyword evidence="2" id="KW-1185">Reference proteome</keyword>
<dbReference type="AlphaFoldDB" id="A0A9W4HR99"/>
<evidence type="ECO:0008006" key="3">
    <source>
        <dbReference type="Google" id="ProtNLM"/>
    </source>
</evidence>
<dbReference type="EMBL" id="CAJVOS010000023">
    <property type="protein sequence ID" value="CAG8098028.1"/>
    <property type="molecule type" value="Genomic_DNA"/>
</dbReference>
<gene>
    <name evidence="1" type="ORF">POLS_LOCUS4592</name>
</gene>